<evidence type="ECO:0000313" key="2">
    <source>
        <dbReference type="EMBL" id="KAL0463389.1"/>
    </source>
</evidence>
<gene>
    <name evidence="2" type="ORF">Slati_0226500</name>
</gene>
<dbReference type="EMBL" id="JACGWN010000001">
    <property type="protein sequence ID" value="KAL0463389.1"/>
    <property type="molecule type" value="Genomic_DNA"/>
</dbReference>
<dbReference type="AlphaFoldDB" id="A0AAW2YCB2"/>
<organism evidence="2">
    <name type="scientific">Sesamum latifolium</name>
    <dbReference type="NCBI Taxonomy" id="2727402"/>
    <lineage>
        <taxon>Eukaryota</taxon>
        <taxon>Viridiplantae</taxon>
        <taxon>Streptophyta</taxon>
        <taxon>Embryophyta</taxon>
        <taxon>Tracheophyta</taxon>
        <taxon>Spermatophyta</taxon>
        <taxon>Magnoliopsida</taxon>
        <taxon>eudicotyledons</taxon>
        <taxon>Gunneridae</taxon>
        <taxon>Pentapetalae</taxon>
        <taxon>asterids</taxon>
        <taxon>lamiids</taxon>
        <taxon>Lamiales</taxon>
        <taxon>Pedaliaceae</taxon>
        <taxon>Sesamum</taxon>
    </lineage>
</organism>
<protein>
    <recommendedName>
        <fullName evidence="1">Reverse transcriptase zinc-binding domain-containing protein</fullName>
    </recommendedName>
</protein>
<name>A0AAW2YCB2_9LAMI</name>
<dbReference type="InterPro" id="IPR026960">
    <property type="entry name" value="RVT-Znf"/>
</dbReference>
<feature type="domain" description="Reverse transcriptase zinc-binding" evidence="1">
    <location>
        <begin position="39"/>
        <end position="114"/>
    </location>
</feature>
<evidence type="ECO:0000259" key="1">
    <source>
        <dbReference type="Pfam" id="PF13966"/>
    </source>
</evidence>
<dbReference type="Pfam" id="PF13966">
    <property type="entry name" value="zf-RVT"/>
    <property type="match status" value="1"/>
</dbReference>
<comment type="caution">
    <text evidence="2">The sequence shown here is derived from an EMBL/GenBank/DDBJ whole genome shotgun (WGS) entry which is preliminary data.</text>
</comment>
<reference evidence="2" key="2">
    <citation type="journal article" date="2024" name="Plant">
        <title>Genomic evolution and insights into agronomic trait innovations of Sesamum species.</title>
        <authorList>
            <person name="Miao H."/>
            <person name="Wang L."/>
            <person name="Qu L."/>
            <person name="Liu H."/>
            <person name="Sun Y."/>
            <person name="Le M."/>
            <person name="Wang Q."/>
            <person name="Wei S."/>
            <person name="Zheng Y."/>
            <person name="Lin W."/>
            <person name="Duan Y."/>
            <person name="Cao H."/>
            <person name="Xiong S."/>
            <person name="Wang X."/>
            <person name="Wei L."/>
            <person name="Li C."/>
            <person name="Ma Q."/>
            <person name="Ju M."/>
            <person name="Zhao R."/>
            <person name="Li G."/>
            <person name="Mu C."/>
            <person name="Tian Q."/>
            <person name="Mei H."/>
            <person name="Zhang T."/>
            <person name="Gao T."/>
            <person name="Zhang H."/>
        </authorList>
    </citation>
    <scope>NUCLEOTIDE SEQUENCE</scope>
    <source>
        <strain evidence="2">KEN1</strain>
    </source>
</reference>
<proteinExistence type="predicted"/>
<sequence length="177" mass="19910">MKSGRFSRWWMGVDCANSSPGGETDRLCWHFDTHGHFLVKSGYQVARATHAASSSSHRVLVFSEDSGWIFIWRTRAAPKVLLFAWKCCKGVVPPVSNLQRRGVMVDSSCVLCGLVEGMSCTCWRNAPTQGSVGRWLISPFTFQFVISWMRRRGYDEPSMSLVEHSLLGTLGYHFNGL</sequence>
<reference evidence="2" key="1">
    <citation type="submission" date="2020-06" db="EMBL/GenBank/DDBJ databases">
        <authorList>
            <person name="Li T."/>
            <person name="Hu X."/>
            <person name="Zhang T."/>
            <person name="Song X."/>
            <person name="Zhang H."/>
            <person name="Dai N."/>
            <person name="Sheng W."/>
            <person name="Hou X."/>
            <person name="Wei L."/>
        </authorList>
    </citation>
    <scope>NUCLEOTIDE SEQUENCE</scope>
    <source>
        <strain evidence="2">KEN1</strain>
        <tissue evidence="2">Leaf</tissue>
    </source>
</reference>
<accession>A0AAW2YCB2</accession>